<evidence type="ECO:0000256" key="1">
    <source>
        <dbReference type="SAM" id="MobiDB-lite"/>
    </source>
</evidence>
<keyword evidence="4" id="KW-1185">Reference proteome</keyword>
<dbReference type="Proteomes" id="UP000654604">
    <property type="component" value="Unassembled WGS sequence"/>
</dbReference>
<sequence>MKKLSRLIIGFSLACLLVILPACGNDTPSRFEGAQQESIDAGSRNTAVSTDAEEGSSFNRFFPVSDESYERVFTQEKDGFVEAVLKESGQNVATLGVFDTISNPSAKDDFVDSQEQIGGYPLAQKGSRATAVLVADRFQVTVRSMDDSFTVADREAWLAKFDLNGLASLN</sequence>
<comment type="caution">
    <text evidence="3">The sequence shown here is derived from an EMBL/GenBank/DDBJ whole genome shotgun (WGS) entry which is preliminary data.</text>
</comment>
<evidence type="ECO:0000313" key="4">
    <source>
        <dbReference type="Proteomes" id="UP000654604"/>
    </source>
</evidence>
<name>A0ABR9V560_9CHRO</name>
<dbReference type="EMBL" id="JADEWC010000010">
    <property type="protein sequence ID" value="MBE9222276.1"/>
    <property type="molecule type" value="Genomic_DNA"/>
</dbReference>
<evidence type="ECO:0000313" key="3">
    <source>
        <dbReference type="EMBL" id="MBE9222276.1"/>
    </source>
</evidence>
<keyword evidence="2" id="KW-0732">Signal</keyword>
<dbReference type="RefSeq" id="WP_193800440.1">
    <property type="nucleotide sequence ID" value="NZ_JADEWC010000010.1"/>
</dbReference>
<reference evidence="3 4" key="1">
    <citation type="submission" date="2020-10" db="EMBL/GenBank/DDBJ databases">
        <authorList>
            <person name="Castelo-Branco R."/>
            <person name="Eusebio N."/>
            <person name="Adriana R."/>
            <person name="Vieira A."/>
            <person name="Brugerolle De Fraissinette N."/>
            <person name="Rezende De Castro R."/>
            <person name="Schneider M.P."/>
            <person name="Vasconcelos V."/>
            <person name="Leao P.N."/>
        </authorList>
    </citation>
    <scope>NUCLEOTIDE SEQUENCE [LARGE SCALE GENOMIC DNA]</scope>
    <source>
        <strain evidence="3 4">LEGE 03274</strain>
    </source>
</reference>
<evidence type="ECO:0000256" key="2">
    <source>
        <dbReference type="SAM" id="SignalP"/>
    </source>
</evidence>
<gene>
    <name evidence="3" type="ORF">IQ215_06160</name>
</gene>
<protein>
    <submittedName>
        <fullName evidence="3">Uncharacterized protein</fullName>
    </submittedName>
</protein>
<feature type="compositionally biased region" description="Polar residues" evidence="1">
    <location>
        <begin position="35"/>
        <end position="49"/>
    </location>
</feature>
<organism evidence="3 4">
    <name type="scientific">Cyanobacterium stanieri LEGE 03274</name>
    <dbReference type="NCBI Taxonomy" id="1828756"/>
    <lineage>
        <taxon>Bacteria</taxon>
        <taxon>Bacillati</taxon>
        <taxon>Cyanobacteriota</taxon>
        <taxon>Cyanophyceae</taxon>
        <taxon>Oscillatoriophycideae</taxon>
        <taxon>Chroococcales</taxon>
        <taxon>Geminocystaceae</taxon>
        <taxon>Cyanobacterium</taxon>
    </lineage>
</organism>
<proteinExistence type="predicted"/>
<feature type="chain" id="PRO_5045087474" evidence="2">
    <location>
        <begin position="25"/>
        <end position="170"/>
    </location>
</feature>
<accession>A0ABR9V560</accession>
<feature type="signal peptide" evidence="2">
    <location>
        <begin position="1"/>
        <end position="24"/>
    </location>
</feature>
<feature type="region of interest" description="Disordered" evidence="1">
    <location>
        <begin position="30"/>
        <end position="50"/>
    </location>
</feature>